<organism evidence="1 2">
    <name type="scientific">Lasiodiplodia mahajangana</name>
    <dbReference type="NCBI Taxonomy" id="1108764"/>
    <lineage>
        <taxon>Eukaryota</taxon>
        <taxon>Fungi</taxon>
        <taxon>Dikarya</taxon>
        <taxon>Ascomycota</taxon>
        <taxon>Pezizomycotina</taxon>
        <taxon>Dothideomycetes</taxon>
        <taxon>Dothideomycetes incertae sedis</taxon>
        <taxon>Botryosphaeriales</taxon>
        <taxon>Botryosphaeriaceae</taxon>
        <taxon>Lasiodiplodia</taxon>
    </lineage>
</organism>
<keyword evidence="2" id="KW-1185">Reference proteome</keyword>
<protein>
    <submittedName>
        <fullName evidence="1">Uncharacterized protein</fullName>
    </submittedName>
</protein>
<reference evidence="1" key="1">
    <citation type="submission" date="2022-12" db="EMBL/GenBank/DDBJ databases">
        <title>Genome Sequence of Lasiodiplodia mahajangana.</title>
        <authorList>
            <person name="Buettner E."/>
        </authorList>
    </citation>
    <scope>NUCLEOTIDE SEQUENCE</scope>
    <source>
        <strain evidence="1">VT137</strain>
    </source>
</reference>
<sequence>MAPQKVITVFGATGAQGGSVASIFLSDTKLKASWAVRAVTRDLSKPSAQRLVSQGADVVYGDLSNKESIAKATDGSYAVFGVTNYWESMDASVEIQQGKNLADAVKDVGVKHFIWSSLLNVKELSGGKLSNVYHFDSKAEVERYIRTMGIPATYFLAGLYMTGIPGEMFTAHPPDNTCTFALPVASSAIIPMYHPGDTGKYVKAIVLNANELLGHRVLGATAYMTAQEVVEGFAKVFPEAGKTAKYFQVPEAMFTSLMTSKGLPDFAILELYENIQLLEEFGYFGGASLDESHRFLEDPLTTWEEYAKGASGFKGLN</sequence>
<evidence type="ECO:0000313" key="2">
    <source>
        <dbReference type="Proteomes" id="UP001153332"/>
    </source>
</evidence>
<gene>
    <name evidence="1" type="ORF">O1611_g975</name>
</gene>
<proteinExistence type="predicted"/>
<accession>A0ACC2JYS3</accession>
<dbReference type="Proteomes" id="UP001153332">
    <property type="component" value="Unassembled WGS sequence"/>
</dbReference>
<name>A0ACC2JYS3_9PEZI</name>
<dbReference type="EMBL" id="JAPUUL010000100">
    <property type="protein sequence ID" value="KAJ8132652.1"/>
    <property type="molecule type" value="Genomic_DNA"/>
</dbReference>
<evidence type="ECO:0000313" key="1">
    <source>
        <dbReference type="EMBL" id="KAJ8132652.1"/>
    </source>
</evidence>
<comment type="caution">
    <text evidence="1">The sequence shown here is derived from an EMBL/GenBank/DDBJ whole genome shotgun (WGS) entry which is preliminary data.</text>
</comment>